<dbReference type="PROSITE" id="PS51015">
    <property type="entry name" value="YDG"/>
    <property type="match status" value="1"/>
</dbReference>
<dbReference type="GO" id="GO:0016567">
    <property type="term" value="P:protein ubiquitination"/>
    <property type="evidence" value="ECO:0007669"/>
    <property type="project" value="TreeGrafter"/>
</dbReference>
<dbReference type="Gene3D" id="2.30.280.10">
    <property type="entry name" value="SRA-YDG"/>
    <property type="match status" value="1"/>
</dbReference>
<dbReference type="GO" id="GO:0005634">
    <property type="term" value="C:nucleus"/>
    <property type="evidence" value="ECO:0007669"/>
    <property type="project" value="UniProtKB-SubCell"/>
</dbReference>
<evidence type="ECO:0000256" key="3">
    <source>
        <dbReference type="SAM" id="MobiDB-lite"/>
    </source>
</evidence>
<dbReference type="PANTHER" id="PTHR14140:SF27">
    <property type="entry name" value="OS04G0289800 PROTEIN"/>
    <property type="match status" value="1"/>
</dbReference>
<keyword evidence="1 2" id="KW-0539">Nucleus</keyword>
<dbReference type="InterPro" id="IPR015947">
    <property type="entry name" value="PUA-like_sf"/>
</dbReference>
<reference evidence="5" key="1">
    <citation type="journal article" date="2023" name="Mol. Phylogenet. Evol.">
        <title>Genome-scale phylogeny and comparative genomics of the fungal order Sordariales.</title>
        <authorList>
            <person name="Hensen N."/>
            <person name="Bonometti L."/>
            <person name="Westerberg I."/>
            <person name="Brannstrom I.O."/>
            <person name="Guillou S."/>
            <person name="Cros-Aarteil S."/>
            <person name="Calhoun S."/>
            <person name="Haridas S."/>
            <person name="Kuo A."/>
            <person name="Mondo S."/>
            <person name="Pangilinan J."/>
            <person name="Riley R."/>
            <person name="LaButti K."/>
            <person name="Andreopoulos B."/>
            <person name="Lipzen A."/>
            <person name="Chen C."/>
            <person name="Yan M."/>
            <person name="Daum C."/>
            <person name="Ng V."/>
            <person name="Clum A."/>
            <person name="Steindorff A."/>
            <person name="Ohm R.A."/>
            <person name="Martin F."/>
            <person name="Silar P."/>
            <person name="Natvig D.O."/>
            <person name="Lalanne C."/>
            <person name="Gautier V."/>
            <person name="Ament-Velasquez S.L."/>
            <person name="Kruys A."/>
            <person name="Hutchinson M.I."/>
            <person name="Powell A.J."/>
            <person name="Barry K."/>
            <person name="Miller A.N."/>
            <person name="Grigoriev I.V."/>
            <person name="Debuchy R."/>
            <person name="Gladieux P."/>
            <person name="Hiltunen Thoren M."/>
            <person name="Johannesson H."/>
        </authorList>
    </citation>
    <scope>NUCLEOTIDE SEQUENCE</scope>
    <source>
        <strain evidence="5">CBS 532.94</strain>
    </source>
</reference>
<proteinExistence type="predicted"/>
<dbReference type="EMBL" id="MU860256">
    <property type="protein sequence ID" value="KAK4235570.1"/>
    <property type="molecule type" value="Genomic_DNA"/>
</dbReference>
<dbReference type="InterPro" id="IPR036987">
    <property type="entry name" value="SRA-YDG_sf"/>
</dbReference>
<evidence type="ECO:0000256" key="2">
    <source>
        <dbReference type="PROSITE-ProRule" id="PRU00358"/>
    </source>
</evidence>
<comment type="caution">
    <text evidence="5">The sequence shown here is derived from an EMBL/GenBank/DDBJ whole genome shotgun (WGS) entry which is preliminary data.</text>
</comment>
<dbReference type="SMART" id="SM00466">
    <property type="entry name" value="SRA"/>
    <property type="match status" value="1"/>
</dbReference>
<feature type="region of interest" description="Disordered" evidence="3">
    <location>
        <begin position="341"/>
        <end position="360"/>
    </location>
</feature>
<keyword evidence="6" id="KW-1185">Reference proteome</keyword>
<evidence type="ECO:0000256" key="1">
    <source>
        <dbReference type="ARBA" id="ARBA00023242"/>
    </source>
</evidence>
<feature type="region of interest" description="Disordered" evidence="3">
    <location>
        <begin position="45"/>
        <end position="111"/>
    </location>
</feature>
<evidence type="ECO:0000259" key="4">
    <source>
        <dbReference type="PROSITE" id="PS51015"/>
    </source>
</evidence>
<dbReference type="Proteomes" id="UP001303760">
    <property type="component" value="Unassembled WGS sequence"/>
</dbReference>
<comment type="subcellular location">
    <subcellularLocation>
        <location evidence="2">Nucleus</location>
    </subcellularLocation>
</comment>
<feature type="compositionally biased region" description="Low complexity" evidence="3">
    <location>
        <begin position="45"/>
        <end position="72"/>
    </location>
</feature>
<reference evidence="5" key="2">
    <citation type="submission" date="2023-05" db="EMBL/GenBank/DDBJ databases">
        <authorList>
            <consortium name="Lawrence Berkeley National Laboratory"/>
            <person name="Steindorff A."/>
            <person name="Hensen N."/>
            <person name="Bonometti L."/>
            <person name="Westerberg I."/>
            <person name="Brannstrom I.O."/>
            <person name="Guillou S."/>
            <person name="Cros-Aarteil S."/>
            <person name="Calhoun S."/>
            <person name="Haridas S."/>
            <person name="Kuo A."/>
            <person name="Mondo S."/>
            <person name="Pangilinan J."/>
            <person name="Riley R."/>
            <person name="Labutti K."/>
            <person name="Andreopoulos B."/>
            <person name="Lipzen A."/>
            <person name="Chen C."/>
            <person name="Yanf M."/>
            <person name="Daum C."/>
            <person name="Ng V."/>
            <person name="Clum A."/>
            <person name="Ohm R."/>
            <person name="Martin F."/>
            <person name="Silar P."/>
            <person name="Natvig D."/>
            <person name="Lalanne C."/>
            <person name="Gautier V."/>
            <person name="Ament-Velasquez S.L."/>
            <person name="Kruys A."/>
            <person name="Hutchinson M.I."/>
            <person name="Powell A.J."/>
            <person name="Barry K."/>
            <person name="Miller A.N."/>
            <person name="Grigoriev I.V."/>
            <person name="Debuchy R."/>
            <person name="Gladieux P."/>
            <person name="Thoren M.H."/>
            <person name="Johannesson H."/>
        </authorList>
    </citation>
    <scope>NUCLEOTIDE SEQUENCE</scope>
    <source>
        <strain evidence="5">CBS 532.94</strain>
    </source>
</reference>
<dbReference type="Pfam" id="PF02182">
    <property type="entry name" value="SAD_SRA"/>
    <property type="match status" value="1"/>
</dbReference>
<dbReference type="GO" id="GO:0044027">
    <property type="term" value="P:negative regulation of gene expression via chromosomal CpG island methylation"/>
    <property type="evidence" value="ECO:0007669"/>
    <property type="project" value="TreeGrafter"/>
</dbReference>
<organism evidence="5 6">
    <name type="scientific">Achaetomium macrosporum</name>
    <dbReference type="NCBI Taxonomy" id="79813"/>
    <lineage>
        <taxon>Eukaryota</taxon>
        <taxon>Fungi</taxon>
        <taxon>Dikarya</taxon>
        <taxon>Ascomycota</taxon>
        <taxon>Pezizomycotina</taxon>
        <taxon>Sordariomycetes</taxon>
        <taxon>Sordariomycetidae</taxon>
        <taxon>Sordariales</taxon>
        <taxon>Chaetomiaceae</taxon>
        <taxon>Achaetomium</taxon>
    </lineage>
</organism>
<evidence type="ECO:0000313" key="6">
    <source>
        <dbReference type="Proteomes" id="UP001303760"/>
    </source>
</evidence>
<gene>
    <name evidence="5" type="ORF">C8A03DRAFT_36586</name>
</gene>
<evidence type="ECO:0000313" key="5">
    <source>
        <dbReference type="EMBL" id="KAK4235570.1"/>
    </source>
</evidence>
<feature type="compositionally biased region" description="Polar residues" evidence="3">
    <location>
        <begin position="73"/>
        <end position="91"/>
    </location>
</feature>
<dbReference type="InterPro" id="IPR003105">
    <property type="entry name" value="SRA_YDG"/>
</dbReference>
<name>A0AAN7C5E4_9PEZI</name>
<dbReference type="PANTHER" id="PTHR14140">
    <property type="entry name" value="E3 UBIQUITIN-PROTEIN LIGASE UHRF-RELATED"/>
    <property type="match status" value="1"/>
</dbReference>
<accession>A0AAN7C5E4</accession>
<protein>
    <submittedName>
        <fullName evidence="5">PUA-like domain-containing protein</fullName>
    </submittedName>
</protein>
<dbReference type="GO" id="GO:0061630">
    <property type="term" value="F:ubiquitin protein ligase activity"/>
    <property type="evidence" value="ECO:0007669"/>
    <property type="project" value="TreeGrafter"/>
</dbReference>
<dbReference type="AlphaFoldDB" id="A0AAN7C5E4"/>
<sequence length="447" mass="48209">MAEAPVSVTVPAEGEPADVTFATPSEVVALAPNGAVPATRAFAAAGTAPSNTTTTSASPSTASSTVVASPNSQDLSAKTDSSTSSPGASNNQDHDEDSRIGGPVRPWTDSLQQGRMQITSFIVRAKKQSLGQHVPESEMQNRREDVRAFLWHLEFQVRPSPSLKADPLNIDKALKLLFREDVKAHVPEEIWRWGSAIYANSRSRAAPAAAPAPALAPAQPAGANIPHLPPANHPIWGVNGIMHGVVMASPGNYPFDPRYKYQKRNARVFGHNGLAPGAWWPIQALALFHGAHGHTMKGIVGEPAHGAFSIVVSGKSSTYHDLDRDYGDTIWYSADRPNAAGAARSAGGNQDESNDARSLRQSIRTRRPVRVLRSSGRRDRGFAPRVGIRYDGLYTVKRAIPKRNESGGTFYKFLLRRLPGQVPLQQICASSPSPRQVRDEGLFRSGY</sequence>
<dbReference type="InterPro" id="IPR045134">
    <property type="entry name" value="UHRF1/2-like"/>
</dbReference>
<dbReference type="SUPFAM" id="SSF88697">
    <property type="entry name" value="PUA domain-like"/>
    <property type="match status" value="1"/>
</dbReference>
<feature type="domain" description="YDG" evidence="4">
    <location>
        <begin position="269"/>
        <end position="417"/>
    </location>
</feature>